<dbReference type="Pfam" id="PF13004">
    <property type="entry name" value="BACON"/>
    <property type="match status" value="1"/>
</dbReference>
<name>A0A6G7J5Y3_9FLAO</name>
<reference evidence="2 3" key="1">
    <citation type="submission" date="2020-02" db="EMBL/GenBank/DDBJ databases">
        <title>Complete genome of Muricauda sp. 501str8.</title>
        <authorList>
            <person name="Dong B."/>
            <person name="Zhu S."/>
            <person name="Yang J."/>
            <person name="Chen J."/>
        </authorList>
    </citation>
    <scope>NUCLEOTIDE SEQUENCE [LARGE SCALE GENOMIC DNA]</scope>
    <source>
        <strain evidence="2 3">501str8</strain>
    </source>
</reference>
<evidence type="ECO:0000259" key="1">
    <source>
        <dbReference type="Pfam" id="PF13004"/>
    </source>
</evidence>
<organism evidence="2 3">
    <name type="scientific">Flagellimonas oceani</name>
    <dbReference type="NCBI Taxonomy" id="2698672"/>
    <lineage>
        <taxon>Bacteria</taxon>
        <taxon>Pseudomonadati</taxon>
        <taxon>Bacteroidota</taxon>
        <taxon>Flavobacteriia</taxon>
        <taxon>Flavobacteriales</taxon>
        <taxon>Flavobacteriaceae</taxon>
        <taxon>Flagellimonas</taxon>
    </lineage>
</organism>
<keyword evidence="3" id="KW-1185">Reference proteome</keyword>
<evidence type="ECO:0000313" key="2">
    <source>
        <dbReference type="EMBL" id="QII46273.1"/>
    </source>
</evidence>
<feature type="domain" description="BACON" evidence="1">
    <location>
        <begin position="87"/>
        <end position="145"/>
    </location>
</feature>
<sequence length="229" mass="23915">MAVPNTNTFSLNDVRVELGLGTTASLSACFAAAVESQFDDTYKGAKDRLSNFRNYGAFVPTLTVSPTSRRVSSSSGSFTVTVTSNTQWTVSESLSWVSISGASGINNDTFTVNYTTNSITQSRSGTITVTIVGGGQSATISITQSAATGQTTYQVQLGYGTSQSSACGFAITNPDYYYLTGSSNLLNATGVYFNAPGTTKAPSGYYSDGGSFRYWNGNAFSGPAGLCII</sequence>
<dbReference type="RefSeq" id="WP_166249649.1">
    <property type="nucleotide sequence ID" value="NZ_CP049616.1"/>
</dbReference>
<dbReference type="Proteomes" id="UP000502928">
    <property type="component" value="Chromosome"/>
</dbReference>
<proteinExistence type="predicted"/>
<accession>A0A6G7J5Y3</accession>
<evidence type="ECO:0000313" key="3">
    <source>
        <dbReference type="Proteomes" id="UP000502928"/>
    </source>
</evidence>
<dbReference type="CDD" id="cd14948">
    <property type="entry name" value="BACON"/>
    <property type="match status" value="1"/>
</dbReference>
<dbReference type="InterPro" id="IPR013783">
    <property type="entry name" value="Ig-like_fold"/>
</dbReference>
<gene>
    <name evidence="2" type="ORF">GVT53_16825</name>
</gene>
<dbReference type="KEGG" id="mut:GVT53_16825"/>
<dbReference type="AlphaFoldDB" id="A0A6G7J5Y3"/>
<dbReference type="Gene3D" id="2.60.40.10">
    <property type="entry name" value="Immunoglobulins"/>
    <property type="match status" value="1"/>
</dbReference>
<protein>
    <submittedName>
        <fullName evidence="2">BACON domain-containing protein</fullName>
    </submittedName>
</protein>
<dbReference type="EMBL" id="CP049616">
    <property type="protein sequence ID" value="QII46273.1"/>
    <property type="molecule type" value="Genomic_DNA"/>
</dbReference>
<dbReference type="InterPro" id="IPR024361">
    <property type="entry name" value="BACON"/>
</dbReference>